<dbReference type="VEuPathDB" id="FungiDB:EYZ11_002424"/>
<reference evidence="2 3" key="1">
    <citation type="submission" date="2019-08" db="EMBL/GenBank/DDBJ databases">
        <title>The genome sequence of a newly discovered highly antifungal drug resistant Aspergillus species, Aspergillus tanneri NIH 1004.</title>
        <authorList>
            <person name="Mounaud S."/>
            <person name="Singh I."/>
            <person name="Joardar V."/>
            <person name="Pakala S."/>
            <person name="Pakala S."/>
            <person name="Venepally P."/>
            <person name="Chung J.K."/>
            <person name="Losada L."/>
            <person name="Nierman W.C."/>
        </authorList>
    </citation>
    <scope>NUCLEOTIDE SEQUENCE [LARGE SCALE GENOMIC DNA]</scope>
    <source>
        <strain evidence="2 3">NIH1004</strain>
    </source>
</reference>
<feature type="chain" id="PRO_5024374560" description="Secreted protein" evidence="1">
    <location>
        <begin position="25"/>
        <end position="301"/>
    </location>
</feature>
<protein>
    <recommendedName>
        <fullName evidence="4">Secreted protein</fullName>
    </recommendedName>
</protein>
<dbReference type="GeneID" id="54324766"/>
<proteinExistence type="predicted"/>
<evidence type="ECO:0000313" key="2">
    <source>
        <dbReference type="EMBL" id="KAA8641263.1"/>
    </source>
</evidence>
<name>A0A5M9M8L6_9EURO</name>
<dbReference type="AlphaFoldDB" id="A0A5M9M8L6"/>
<accession>A0A5M9M8L6</accession>
<dbReference type="RefSeq" id="XP_033420625.1">
    <property type="nucleotide sequence ID" value="XM_033566759.1"/>
</dbReference>
<feature type="signal peptide" evidence="1">
    <location>
        <begin position="1"/>
        <end position="24"/>
    </location>
</feature>
<gene>
    <name evidence="2" type="ORF">ATNIH1004_002064</name>
</gene>
<comment type="caution">
    <text evidence="2">The sequence shown here is derived from an EMBL/GenBank/DDBJ whole genome shotgun (WGS) entry which is preliminary data.</text>
</comment>
<organism evidence="2 3">
    <name type="scientific">Aspergillus tanneri</name>
    <dbReference type="NCBI Taxonomy" id="1220188"/>
    <lineage>
        <taxon>Eukaryota</taxon>
        <taxon>Fungi</taxon>
        <taxon>Dikarya</taxon>
        <taxon>Ascomycota</taxon>
        <taxon>Pezizomycotina</taxon>
        <taxon>Eurotiomycetes</taxon>
        <taxon>Eurotiomycetidae</taxon>
        <taxon>Eurotiales</taxon>
        <taxon>Aspergillaceae</taxon>
        <taxon>Aspergillus</taxon>
        <taxon>Aspergillus subgen. Circumdati</taxon>
    </lineage>
</organism>
<sequence length="301" mass="33246">MSSIYRGLVDMFFLFLAFWPRASSKSFRDAFIPLASHHLHHRHLAKDMVVASTPRLGIRQPTLALTISAITAPCPIHAPETYSLPSPVANNSVSARRNYLGICDVTNVAHRAISPLAARNQAHSCDKLPSVRRSSSWCFRGSLGRPTQTLPIILELVRVNGSFANTPTHHRGAFRRWLSARSGSSRNHGDKLGDPIVAEPSHGQNLATHQFLTINAEGSAGGVLRGIWPTIKVLSLHPAGLWYHFGRSWVFPVLRGVHCCQRSIVPEWKGHLSVTQIAAESRLAVLFDANTSSWMSPLLRR</sequence>
<evidence type="ECO:0000313" key="3">
    <source>
        <dbReference type="Proteomes" id="UP000324241"/>
    </source>
</evidence>
<keyword evidence="1" id="KW-0732">Signal</keyword>
<evidence type="ECO:0000256" key="1">
    <source>
        <dbReference type="SAM" id="SignalP"/>
    </source>
</evidence>
<evidence type="ECO:0008006" key="4">
    <source>
        <dbReference type="Google" id="ProtNLM"/>
    </source>
</evidence>
<dbReference type="EMBL" id="QUQM01000014">
    <property type="protein sequence ID" value="KAA8641263.1"/>
    <property type="molecule type" value="Genomic_DNA"/>
</dbReference>
<dbReference type="Proteomes" id="UP000324241">
    <property type="component" value="Unassembled WGS sequence"/>
</dbReference>